<dbReference type="Gene3D" id="2.30.30.100">
    <property type="match status" value="1"/>
</dbReference>
<sequence length="473" mass="53115">MCEWVDRAVSIECYDQSVYQGLVSSVDSTTSAVTLRNIIRNGQPYEQNSLSILSAQIKDLKFIETTPPIQKFAEIQSSDTSDEKEKSSHKKENKKPVRVVRANTAVKVNSNGEQKHPSRRRSNSFTSVDLTNTNYDGHNSPKRFDQSRRTPKYRQQAGQTDCFDVSVESCMGDFDFQKNLAMFNKQQVYDEIENGRRHRATPKKPDKYKHTEMVIKSKPVRQIELTNDNESAEKVSYTTGEGLVVPCISCEMRDKLFAKAAIAGYTEQTRIDMVGRNTSDMVFQLIGGSSRLNPQNNHQYPTIVLFCGHHMQGTYGINCARHLANHNIRTVVFTPPSSAPLSPHISRELSLYDLCGNKRIDRVEDLPSGAVDLIINCLDSSTGPHYSRNNWYRSLSSWCEASRAHVLAIDPPLSGCSVNTKWSVHIGLPLPLPTSAGQTYLCDIGLPKKLFSVVGIKYQSPFGNKFCIPLHDD</sequence>
<name>A0A7J7KT53_BUGNE</name>
<dbReference type="GO" id="GO:0000932">
    <property type="term" value="C:P-body"/>
    <property type="evidence" value="ECO:0007669"/>
    <property type="project" value="UniProtKB-SubCell"/>
</dbReference>
<dbReference type="EMBL" id="VXIV02000055">
    <property type="protein sequence ID" value="KAF6041390.1"/>
    <property type="molecule type" value="Genomic_DNA"/>
</dbReference>
<feature type="compositionally biased region" description="Polar residues" evidence="5">
    <location>
        <begin position="123"/>
        <end position="137"/>
    </location>
</feature>
<evidence type="ECO:0000313" key="8">
    <source>
        <dbReference type="EMBL" id="KAF6041390.1"/>
    </source>
</evidence>
<dbReference type="CDD" id="cd01737">
    <property type="entry name" value="LSm16_N"/>
    <property type="match status" value="1"/>
</dbReference>
<dbReference type="AlphaFoldDB" id="A0A7J7KT53"/>
<dbReference type="PROSITE" id="PS51512">
    <property type="entry name" value="DFDF"/>
    <property type="match status" value="1"/>
</dbReference>
<evidence type="ECO:0000259" key="7">
    <source>
        <dbReference type="PROSITE" id="PS51512"/>
    </source>
</evidence>
<dbReference type="InterPro" id="IPR025609">
    <property type="entry name" value="Lsm14-like_N"/>
</dbReference>
<keyword evidence="9" id="KW-1185">Reference proteome</keyword>
<evidence type="ECO:0000259" key="6">
    <source>
        <dbReference type="PROSITE" id="PS51385"/>
    </source>
</evidence>
<dbReference type="InterPro" id="IPR019050">
    <property type="entry name" value="FDF_dom"/>
</dbReference>
<comment type="caution">
    <text evidence="8">The sequence shown here is derived from an EMBL/GenBank/DDBJ whole genome shotgun (WGS) entry which is preliminary data.</text>
</comment>
<feature type="region of interest" description="Disordered" evidence="5">
    <location>
        <begin position="73"/>
        <end position="155"/>
    </location>
</feature>
<dbReference type="Proteomes" id="UP000593567">
    <property type="component" value="Unassembled WGS sequence"/>
</dbReference>
<dbReference type="InterPro" id="IPR025762">
    <property type="entry name" value="DFDF"/>
</dbReference>
<feature type="domain" description="YjeF N-terminal" evidence="6">
    <location>
        <begin position="250"/>
        <end position="452"/>
    </location>
</feature>
<dbReference type="InterPro" id="IPR034107">
    <property type="entry name" value="Lsm16_N"/>
</dbReference>
<dbReference type="SUPFAM" id="SSF64153">
    <property type="entry name" value="YjeF N-terminal domain-like"/>
    <property type="match status" value="1"/>
</dbReference>
<protein>
    <recommendedName>
        <fullName evidence="3">Enhancer of mRNA-decapping protein 3</fullName>
    </recommendedName>
</protein>
<evidence type="ECO:0000256" key="2">
    <source>
        <dbReference type="ARBA" id="ARBA00006610"/>
    </source>
</evidence>
<dbReference type="GO" id="GO:0033962">
    <property type="term" value="P:P-body assembly"/>
    <property type="evidence" value="ECO:0007669"/>
    <property type="project" value="TreeGrafter"/>
</dbReference>
<evidence type="ECO:0000256" key="3">
    <source>
        <dbReference type="ARBA" id="ARBA00015797"/>
    </source>
</evidence>
<comment type="subcellular location">
    <subcellularLocation>
        <location evidence="1">Cytoplasm</location>
        <location evidence="1">P-body</location>
    </subcellularLocation>
</comment>
<dbReference type="PANTHER" id="PTHR13612">
    <property type="entry name" value="ENHANCER OF MRNA-DECAPPING PROTEIN 3"/>
    <property type="match status" value="1"/>
</dbReference>
<reference evidence="8" key="1">
    <citation type="submission" date="2020-06" db="EMBL/GenBank/DDBJ databases">
        <title>Draft genome of Bugula neritina, a colonial animal packing powerful symbionts and potential medicines.</title>
        <authorList>
            <person name="Rayko M."/>
        </authorList>
    </citation>
    <scope>NUCLEOTIDE SEQUENCE [LARGE SCALE GENOMIC DNA]</scope>
    <source>
        <strain evidence="8">Kwan_BN1</strain>
    </source>
</reference>
<comment type="similarity">
    <text evidence="2">Belongs to the EDC3 family.</text>
</comment>
<gene>
    <name evidence="8" type="ORF">EB796_000344</name>
</gene>
<dbReference type="OrthoDB" id="10030313at2759"/>
<accession>A0A7J7KT53</accession>
<dbReference type="GO" id="GO:0003729">
    <property type="term" value="F:mRNA binding"/>
    <property type="evidence" value="ECO:0007669"/>
    <property type="project" value="InterPro"/>
</dbReference>
<feature type="compositionally biased region" description="Basic residues" evidence="5">
    <location>
        <begin position="87"/>
        <end position="98"/>
    </location>
</feature>
<dbReference type="SMART" id="SM01199">
    <property type="entry name" value="FDF"/>
    <property type="match status" value="1"/>
</dbReference>
<evidence type="ECO:0000256" key="1">
    <source>
        <dbReference type="ARBA" id="ARBA00004201"/>
    </source>
</evidence>
<dbReference type="InterPro" id="IPR004443">
    <property type="entry name" value="YjeF_N_dom"/>
</dbReference>
<keyword evidence="4" id="KW-0963">Cytoplasm</keyword>
<dbReference type="PROSITE" id="PS51385">
    <property type="entry name" value="YJEF_N"/>
    <property type="match status" value="1"/>
</dbReference>
<dbReference type="Pfam" id="PF09532">
    <property type="entry name" value="FDF"/>
    <property type="match status" value="1"/>
</dbReference>
<proteinExistence type="inferred from homology"/>
<dbReference type="InterPro" id="IPR036652">
    <property type="entry name" value="YjeF_N_dom_sf"/>
</dbReference>
<dbReference type="Gene3D" id="3.40.50.10260">
    <property type="entry name" value="YjeF N-terminal domain"/>
    <property type="match status" value="1"/>
</dbReference>
<dbReference type="PANTHER" id="PTHR13612:SF0">
    <property type="entry name" value="ENHANCER OF MRNA-DECAPPING PROTEIN 3"/>
    <property type="match status" value="1"/>
</dbReference>
<evidence type="ECO:0000313" key="9">
    <source>
        <dbReference type="Proteomes" id="UP000593567"/>
    </source>
</evidence>
<evidence type="ECO:0000256" key="5">
    <source>
        <dbReference type="SAM" id="MobiDB-lite"/>
    </source>
</evidence>
<feature type="domain" description="DFDF" evidence="7">
    <location>
        <begin position="162"/>
        <end position="198"/>
    </location>
</feature>
<organism evidence="8 9">
    <name type="scientific">Bugula neritina</name>
    <name type="common">Brown bryozoan</name>
    <name type="synonym">Sertularia neritina</name>
    <dbReference type="NCBI Taxonomy" id="10212"/>
    <lineage>
        <taxon>Eukaryota</taxon>
        <taxon>Metazoa</taxon>
        <taxon>Spiralia</taxon>
        <taxon>Lophotrochozoa</taxon>
        <taxon>Bryozoa</taxon>
        <taxon>Gymnolaemata</taxon>
        <taxon>Cheilostomatida</taxon>
        <taxon>Flustrina</taxon>
        <taxon>Buguloidea</taxon>
        <taxon>Bugulidae</taxon>
        <taxon>Bugula</taxon>
    </lineage>
</organism>
<dbReference type="SMART" id="SM01271">
    <property type="entry name" value="LSM14"/>
    <property type="match status" value="1"/>
</dbReference>
<dbReference type="GO" id="GO:0031087">
    <property type="term" value="P:deadenylation-independent decapping of nuclear-transcribed mRNA"/>
    <property type="evidence" value="ECO:0007669"/>
    <property type="project" value="InterPro"/>
</dbReference>
<evidence type="ECO:0000256" key="4">
    <source>
        <dbReference type="ARBA" id="ARBA00022490"/>
    </source>
</evidence>
<dbReference type="Pfam" id="PF03853">
    <property type="entry name" value="YjeF_N"/>
    <property type="match status" value="1"/>
</dbReference>